<reference evidence="2" key="1">
    <citation type="submission" date="2018-05" db="EMBL/GenBank/DDBJ databases">
        <title>Draft genome of Mucuna pruriens seed.</title>
        <authorList>
            <person name="Nnadi N.E."/>
            <person name="Vos R."/>
            <person name="Hasami M.H."/>
            <person name="Devisetty U.K."/>
            <person name="Aguiy J.C."/>
        </authorList>
    </citation>
    <scope>NUCLEOTIDE SEQUENCE [LARGE SCALE GENOMIC DNA]</scope>
    <source>
        <strain evidence="2">JCA_2017</strain>
    </source>
</reference>
<evidence type="ECO:0000313" key="2">
    <source>
        <dbReference type="EMBL" id="RDX79575.1"/>
    </source>
</evidence>
<feature type="non-terminal residue" evidence="2">
    <location>
        <position position="1"/>
    </location>
</feature>
<dbReference type="PANTHER" id="PTHR48154:SF1">
    <property type="entry name" value="PROTEIN, PUTATIVE-RELATED"/>
    <property type="match status" value="1"/>
</dbReference>
<name>A0A371FMK6_MUCPR</name>
<dbReference type="Pfam" id="PF24924">
    <property type="entry name" value="DUF7745"/>
    <property type="match status" value="1"/>
</dbReference>
<organism evidence="2 3">
    <name type="scientific">Mucuna pruriens</name>
    <name type="common">Velvet bean</name>
    <name type="synonym">Dolichos pruriens</name>
    <dbReference type="NCBI Taxonomy" id="157652"/>
    <lineage>
        <taxon>Eukaryota</taxon>
        <taxon>Viridiplantae</taxon>
        <taxon>Streptophyta</taxon>
        <taxon>Embryophyta</taxon>
        <taxon>Tracheophyta</taxon>
        <taxon>Spermatophyta</taxon>
        <taxon>Magnoliopsida</taxon>
        <taxon>eudicotyledons</taxon>
        <taxon>Gunneridae</taxon>
        <taxon>Pentapetalae</taxon>
        <taxon>rosids</taxon>
        <taxon>fabids</taxon>
        <taxon>Fabales</taxon>
        <taxon>Fabaceae</taxon>
        <taxon>Papilionoideae</taxon>
        <taxon>50 kb inversion clade</taxon>
        <taxon>NPAAA clade</taxon>
        <taxon>indigoferoid/millettioid clade</taxon>
        <taxon>Phaseoleae</taxon>
        <taxon>Mucuna</taxon>
    </lineage>
</organism>
<proteinExistence type="predicted"/>
<protein>
    <recommendedName>
        <fullName evidence="1">DUF7745 domain-containing protein</fullName>
    </recommendedName>
</protein>
<comment type="caution">
    <text evidence="2">The sequence shown here is derived from an EMBL/GenBank/DDBJ whole genome shotgun (WGS) entry which is preliminary data.</text>
</comment>
<evidence type="ECO:0000259" key="1">
    <source>
        <dbReference type="Pfam" id="PF24924"/>
    </source>
</evidence>
<evidence type="ECO:0000313" key="3">
    <source>
        <dbReference type="Proteomes" id="UP000257109"/>
    </source>
</evidence>
<dbReference type="InterPro" id="IPR056647">
    <property type="entry name" value="DUF7745"/>
</dbReference>
<accession>A0A371FMK6</accession>
<dbReference type="OrthoDB" id="976802at2759"/>
<gene>
    <name evidence="2" type="ORF">CR513_39985</name>
</gene>
<dbReference type="Proteomes" id="UP000257109">
    <property type="component" value="Unassembled WGS sequence"/>
</dbReference>
<dbReference type="PANTHER" id="PTHR48154">
    <property type="entry name" value="PROTEIN, PUTATIVE-RELATED"/>
    <property type="match status" value="1"/>
</dbReference>
<sequence>MDTFGLLVYDIMLFPQIKGYVDLVIVDVFFAKRDRGENPIIAVLANTYYSLNYCFEKNEKGLRCFTSLLYLWMMAHLFHNGKRMDFPIEDHHWSCIRPLTKDEWTTFLNEATKKSIRWYP</sequence>
<dbReference type="EMBL" id="QJKJ01008501">
    <property type="protein sequence ID" value="RDX79575.1"/>
    <property type="molecule type" value="Genomic_DNA"/>
</dbReference>
<dbReference type="AlphaFoldDB" id="A0A371FMK6"/>
<keyword evidence="3" id="KW-1185">Reference proteome</keyword>
<feature type="domain" description="DUF7745" evidence="1">
    <location>
        <begin position="2"/>
        <end position="119"/>
    </location>
</feature>